<keyword evidence="1" id="KW-0472">Membrane</keyword>
<protein>
    <submittedName>
        <fullName evidence="2">Uncharacterized protein</fullName>
    </submittedName>
</protein>
<organism evidence="2 3">
    <name type="scientific">Clonostachys solani</name>
    <dbReference type="NCBI Taxonomy" id="160281"/>
    <lineage>
        <taxon>Eukaryota</taxon>
        <taxon>Fungi</taxon>
        <taxon>Dikarya</taxon>
        <taxon>Ascomycota</taxon>
        <taxon>Pezizomycotina</taxon>
        <taxon>Sordariomycetes</taxon>
        <taxon>Hypocreomycetidae</taxon>
        <taxon>Hypocreales</taxon>
        <taxon>Bionectriaceae</taxon>
        <taxon>Clonostachys</taxon>
    </lineage>
</organism>
<keyword evidence="1" id="KW-1133">Transmembrane helix</keyword>
<comment type="caution">
    <text evidence="2">The sequence shown here is derived from an EMBL/GenBank/DDBJ whole genome shotgun (WGS) entry which is preliminary data.</text>
</comment>
<keyword evidence="3" id="KW-1185">Reference proteome</keyword>
<accession>A0A9N9Z1N0</accession>
<keyword evidence="1" id="KW-0812">Transmembrane</keyword>
<dbReference type="OrthoDB" id="5134922at2759"/>
<feature type="transmembrane region" description="Helical" evidence="1">
    <location>
        <begin position="22"/>
        <end position="43"/>
    </location>
</feature>
<dbReference type="Proteomes" id="UP000775872">
    <property type="component" value="Unassembled WGS sequence"/>
</dbReference>
<sequence>MRFSKASAPNLDVEPQRPPRTFASRIVVSLLAIVTIASVLLFLMPGRCPKSLSSDAHPEDNVVSEITVLDNKARPRWLLLGYEGGETCSSGSVFSNQGDKSTWCINVPTEPRIPERVNWYPGQYWKLCTWNSANCTGQYSSALTGQGRCQNALTQSYMVIDAKRECIGLEDD</sequence>
<proteinExistence type="predicted"/>
<name>A0A9N9Z1N0_9HYPO</name>
<evidence type="ECO:0000313" key="2">
    <source>
        <dbReference type="EMBL" id="CAH0047462.1"/>
    </source>
</evidence>
<dbReference type="EMBL" id="CABFOC020000029">
    <property type="protein sequence ID" value="CAH0047462.1"/>
    <property type="molecule type" value="Genomic_DNA"/>
</dbReference>
<evidence type="ECO:0000256" key="1">
    <source>
        <dbReference type="SAM" id="Phobius"/>
    </source>
</evidence>
<reference evidence="2" key="1">
    <citation type="submission" date="2021-10" db="EMBL/GenBank/DDBJ databases">
        <authorList>
            <person name="Piombo E."/>
        </authorList>
    </citation>
    <scope>NUCLEOTIDE SEQUENCE</scope>
</reference>
<evidence type="ECO:0000313" key="3">
    <source>
        <dbReference type="Proteomes" id="UP000775872"/>
    </source>
</evidence>
<gene>
    <name evidence="2" type="ORF">CSOL1703_00017353</name>
</gene>
<dbReference type="AlphaFoldDB" id="A0A9N9Z1N0"/>